<accession>A0A9N7MI40</accession>
<sequence length="160" mass="18959">MRETILLAECGVADDTEVVINPGESDEEEDDDLVLWLENMLEEPSSPISRPSCVRNWPRGCGPQAELKVKKCRAKRRRKAKAQKAMRYAAFYLDGEANVWWQWLSRIYRRWQQVITWADFERELLTRFGTSDYHNYNEALARIRQTGNLREYIKEFERLA</sequence>
<organism evidence="2 3">
    <name type="scientific">Striga hermonthica</name>
    <name type="common">Purple witchweed</name>
    <name type="synonym">Buchnera hermonthica</name>
    <dbReference type="NCBI Taxonomy" id="68872"/>
    <lineage>
        <taxon>Eukaryota</taxon>
        <taxon>Viridiplantae</taxon>
        <taxon>Streptophyta</taxon>
        <taxon>Embryophyta</taxon>
        <taxon>Tracheophyta</taxon>
        <taxon>Spermatophyta</taxon>
        <taxon>Magnoliopsida</taxon>
        <taxon>eudicotyledons</taxon>
        <taxon>Gunneridae</taxon>
        <taxon>Pentapetalae</taxon>
        <taxon>asterids</taxon>
        <taxon>lamiids</taxon>
        <taxon>Lamiales</taxon>
        <taxon>Orobanchaceae</taxon>
        <taxon>Buchnereae</taxon>
        <taxon>Striga</taxon>
    </lineage>
</organism>
<feature type="non-terminal residue" evidence="2">
    <location>
        <position position="1"/>
    </location>
</feature>
<dbReference type="InterPro" id="IPR005162">
    <property type="entry name" value="Retrotrans_gag_dom"/>
</dbReference>
<keyword evidence="3" id="KW-1185">Reference proteome</keyword>
<protein>
    <recommendedName>
        <fullName evidence="1">Retrotransposon gag domain-containing protein</fullName>
    </recommendedName>
</protein>
<evidence type="ECO:0000259" key="1">
    <source>
        <dbReference type="Pfam" id="PF03732"/>
    </source>
</evidence>
<dbReference type="EMBL" id="CACSLK010002554">
    <property type="protein sequence ID" value="CAA0808220.1"/>
    <property type="molecule type" value="Genomic_DNA"/>
</dbReference>
<feature type="non-terminal residue" evidence="2">
    <location>
        <position position="160"/>
    </location>
</feature>
<gene>
    <name evidence="2" type="ORF">SHERM_10582</name>
</gene>
<dbReference type="Pfam" id="PF03732">
    <property type="entry name" value="Retrotrans_gag"/>
    <property type="match status" value="1"/>
</dbReference>
<reference evidence="2" key="1">
    <citation type="submission" date="2019-12" db="EMBL/GenBank/DDBJ databases">
        <authorList>
            <person name="Scholes J."/>
        </authorList>
    </citation>
    <scope>NUCLEOTIDE SEQUENCE</scope>
</reference>
<dbReference type="OrthoDB" id="1304790at2759"/>
<comment type="caution">
    <text evidence="2">The sequence shown here is derived from an EMBL/GenBank/DDBJ whole genome shotgun (WGS) entry which is preliminary data.</text>
</comment>
<feature type="domain" description="Retrotransposon gag" evidence="1">
    <location>
        <begin position="88"/>
        <end position="160"/>
    </location>
</feature>
<dbReference type="AlphaFoldDB" id="A0A9N7MI40"/>
<name>A0A9N7MI40_STRHE</name>
<evidence type="ECO:0000313" key="2">
    <source>
        <dbReference type="EMBL" id="CAA0808220.1"/>
    </source>
</evidence>
<evidence type="ECO:0000313" key="3">
    <source>
        <dbReference type="Proteomes" id="UP001153555"/>
    </source>
</evidence>
<proteinExistence type="predicted"/>
<dbReference type="Proteomes" id="UP001153555">
    <property type="component" value="Unassembled WGS sequence"/>
</dbReference>